<keyword evidence="1" id="KW-0812">Transmembrane</keyword>
<comment type="caution">
    <text evidence="3">The sequence shown here is derived from an EMBL/GenBank/DDBJ whole genome shotgun (WGS) entry which is preliminary data.</text>
</comment>
<dbReference type="VEuPathDB" id="FungiDB:H257_03761"/>
<name>A0A397E0V0_APHAT</name>
<feature type="transmembrane region" description="Helical" evidence="1">
    <location>
        <begin position="389"/>
        <end position="409"/>
    </location>
</feature>
<evidence type="ECO:0000313" key="4">
    <source>
        <dbReference type="Proteomes" id="UP000265716"/>
    </source>
</evidence>
<proteinExistence type="predicted"/>
<dbReference type="AlphaFoldDB" id="A0A397E0V0"/>
<evidence type="ECO:0000313" key="3">
    <source>
        <dbReference type="EMBL" id="RHY71654.1"/>
    </source>
</evidence>
<sequence length="421" mass="44410">MSPCQSKNSNMTDTSGDDETIVVPGVHVRSWTTSSVRLGGLSIALPGRVVVSYAPNTTSTTTTTLVTVTSSTRALLSLVHVDVDMTADDVNQMTLRLATSDVDAAGTLLVHVALGNPVHVFSTVAETLVQTGALALPSSSATPMYITSYSNAAVWIESALPIAVPGLSITVGGAGDVHLTAPSIQVQRNLKLTIFAQGSVSIQAHTIMANTIKSEVPGRGSVYVQGHVEAPHLINDLLGMGSVNYFPSGRCDDSKIDIVGSGNAYVGSVVCATTSVNTVGNGDAYVQVVDTLARTGFGSGSINYFNVTPLHLPGNAVGQSFPFLRQPTVARTDTNKHETVQLAPQPPWDEGSYVLVRLTTATLRWPPMVLMDKLFADGMTYDRDLDEGAMGGVVGLAMVFVLGLVLVAYKRFRRGGYQLLQ</sequence>
<dbReference type="Proteomes" id="UP000265716">
    <property type="component" value="Unassembled WGS sequence"/>
</dbReference>
<accession>A0A397E0V0</accession>
<reference evidence="3 4" key="1">
    <citation type="submission" date="2018-08" db="EMBL/GenBank/DDBJ databases">
        <title>Aphanomyces genome sequencing and annotation.</title>
        <authorList>
            <person name="Minardi D."/>
            <person name="Oidtmann B."/>
            <person name="Van Der Giezen M."/>
            <person name="Studholme D.J."/>
        </authorList>
    </citation>
    <scope>NUCLEOTIDE SEQUENCE [LARGE SCALE GENOMIC DNA]</scope>
    <source>
        <strain evidence="3 4">SA</strain>
    </source>
</reference>
<evidence type="ECO:0000256" key="1">
    <source>
        <dbReference type="SAM" id="Phobius"/>
    </source>
</evidence>
<keyword evidence="1" id="KW-0472">Membrane</keyword>
<keyword evidence="1" id="KW-1133">Transmembrane helix</keyword>
<feature type="domain" description="Putative auto-transporter adhesin head GIN" evidence="2">
    <location>
        <begin position="193"/>
        <end position="306"/>
    </location>
</feature>
<protein>
    <recommendedName>
        <fullName evidence="2">Putative auto-transporter adhesin head GIN domain-containing protein</fullName>
    </recommendedName>
</protein>
<evidence type="ECO:0000259" key="2">
    <source>
        <dbReference type="Pfam" id="PF10988"/>
    </source>
</evidence>
<organism evidence="3 4">
    <name type="scientific">Aphanomyces astaci</name>
    <name type="common">Crayfish plague agent</name>
    <dbReference type="NCBI Taxonomy" id="112090"/>
    <lineage>
        <taxon>Eukaryota</taxon>
        <taxon>Sar</taxon>
        <taxon>Stramenopiles</taxon>
        <taxon>Oomycota</taxon>
        <taxon>Saprolegniomycetes</taxon>
        <taxon>Saprolegniales</taxon>
        <taxon>Verrucalvaceae</taxon>
        <taxon>Aphanomyces</taxon>
    </lineage>
</organism>
<dbReference type="PANTHER" id="PTHR39200">
    <property type="entry name" value="HYPOTHETICAL EXPORTED PROTEIN"/>
    <property type="match status" value="1"/>
</dbReference>
<dbReference type="Gene3D" id="2.160.20.120">
    <property type="match status" value="1"/>
</dbReference>
<gene>
    <name evidence="3" type="ORF">DYB38_013107</name>
</gene>
<dbReference type="InterPro" id="IPR021255">
    <property type="entry name" value="DUF2807"/>
</dbReference>
<dbReference type="PANTHER" id="PTHR39200:SF1">
    <property type="entry name" value="AUTO-TRANSPORTER ADHESIN HEAD GIN DOMAIN-CONTAINING PROTEIN-RELATED"/>
    <property type="match status" value="1"/>
</dbReference>
<dbReference type="EMBL" id="QUTC01003088">
    <property type="protein sequence ID" value="RHY71654.1"/>
    <property type="molecule type" value="Genomic_DNA"/>
</dbReference>
<dbReference type="Pfam" id="PF10988">
    <property type="entry name" value="DUF2807"/>
    <property type="match status" value="1"/>
</dbReference>